<gene>
    <name evidence="1" type="ORF">E8E12_001598</name>
</gene>
<dbReference type="Proteomes" id="UP000758155">
    <property type="component" value="Unassembled WGS sequence"/>
</dbReference>
<evidence type="ECO:0000313" key="2">
    <source>
        <dbReference type="Proteomes" id="UP000758155"/>
    </source>
</evidence>
<evidence type="ECO:0000313" key="1">
    <source>
        <dbReference type="EMBL" id="KAF3031693.1"/>
    </source>
</evidence>
<dbReference type="EMBL" id="SWKV01000128">
    <property type="protein sequence ID" value="KAF3031693.1"/>
    <property type="molecule type" value="Genomic_DNA"/>
</dbReference>
<sequence length="328" mass="37469">MSSSPLNEWDLKTWSRSVPPSVATHRAFSTRTGRLTRCDAALEPSIGRALNAQLSFWHFLLLPPEIRDSIYDYALLDCHQKTNRSRIHTHSLPLERQYHEKGWIWYCNAFMPTLGPLPALQTPSILRVCKQVSYEALRVLQRTKILVMTVTSVEDDLRELEKVWLPSTSHFPHIRVDFIMTSIAAETLLECFDRVAGLLLRRALSLRSLEIRIAYTHANASTALREHGFALVISQDDIARSMGKLVPLLHAENEQRRREYRPMQFNWGVSDAQMEAGDFSCACTYLRASVLQQIWAGVCGESTEGIDDGALILLEDDCRRYGCKRHSR</sequence>
<organism evidence="1 2">
    <name type="scientific">Didymella heteroderae</name>
    <dbReference type="NCBI Taxonomy" id="1769908"/>
    <lineage>
        <taxon>Eukaryota</taxon>
        <taxon>Fungi</taxon>
        <taxon>Dikarya</taxon>
        <taxon>Ascomycota</taxon>
        <taxon>Pezizomycotina</taxon>
        <taxon>Dothideomycetes</taxon>
        <taxon>Pleosporomycetidae</taxon>
        <taxon>Pleosporales</taxon>
        <taxon>Pleosporineae</taxon>
        <taxon>Didymellaceae</taxon>
        <taxon>Didymella</taxon>
    </lineage>
</organism>
<reference evidence="1" key="1">
    <citation type="submission" date="2019-04" db="EMBL/GenBank/DDBJ databases">
        <title>Sequencing of skin fungus with MAO and IRED activity.</title>
        <authorList>
            <person name="Marsaioli A.J."/>
            <person name="Bonatto J.M.C."/>
            <person name="Reis Junior O."/>
        </authorList>
    </citation>
    <scope>NUCLEOTIDE SEQUENCE</scope>
    <source>
        <strain evidence="1">28M1</strain>
    </source>
</reference>
<keyword evidence="2" id="KW-1185">Reference proteome</keyword>
<protein>
    <submittedName>
        <fullName evidence="1">Uncharacterized protein</fullName>
    </submittedName>
</protein>
<comment type="caution">
    <text evidence="1">The sequence shown here is derived from an EMBL/GenBank/DDBJ whole genome shotgun (WGS) entry which is preliminary data.</text>
</comment>
<dbReference type="OrthoDB" id="3510794at2759"/>
<dbReference type="AlphaFoldDB" id="A0A9P4WGE8"/>
<accession>A0A9P4WGE8</accession>
<proteinExistence type="predicted"/>
<name>A0A9P4WGE8_9PLEO</name>